<comment type="caution">
    <text evidence="1">The sequence shown here is derived from an EMBL/GenBank/DDBJ whole genome shotgun (WGS) entry which is preliminary data.</text>
</comment>
<evidence type="ECO:0000313" key="2">
    <source>
        <dbReference type="Proteomes" id="UP001335737"/>
    </source>
</evidence>
<protein>
    <recommendedName>
        <fullName evidence="3">DUF4304 domain-containing protein</fullName>
    </recommendedName>
</protein>
<reference evidence="1 2" key="1">
    <citation type="journal article" date="2024" name="Int. J. Syst. Evol. Microbiol.">
        <title>Virgibacillus tibetensis sp. nov., isolated from salt lake on the Tibetan Plateau of China.</title>
        <authorList>
            <person name="Phurbu D."/>
            <person name="Liu Z.-X."/>
            <person name="Wang R."/>
            <person name="Zheng Y.-Y."/>
            <person name="Liu H.-C."/>
            <person name="Zhou Y.-G."/>
            <person name="Yu Y.-J."/>
            <person name="Li A.-H."/>
        </authorList>
    </citation>
    <scope>NUCLEOTIDE SEQUENCE [LARGE SCALE GENOMIC DNA]</scope>
    <source>
        <strain evidence="1 2">C22-A2</strain>
    </source>
</reference>
<keyword evidence="2" id="KW-1185">Reference proteome</keyword>
<proteinExistence type="predicted"/>
<dbReference type="EMBL" id="JARZFX010000005">
    <property type="protein sequence ID" value="MEC5424322.1"/>
    <property type="molecule type" value="Genomic_DNA"/>
</dbReference>
<sequence length="226" mass="25746">MSTKMVVNKLDNGYESAIKAMKSGNTFICRLVNWSLILVNLNKVGTGFTVVYYDPLDMVYLDQNIDKATFHGVYEEMYKPVASEYFEVIAAGDVETVDDCERIIASLPIPENGANHEKIKKFLDTKKLKFPSRKASFVLFPKVTKEKSVTNKSLASVVIESLGDFIQQYVEYGENEITMEVRDVNAKINGKDLIDYIKGVLEDNGFDRENIRFFFGDGHWMTVYIK</sequence>
<dbReference type="Proteomes" id="UP001335737">
    <property type="component" value="Unassembled WGS sequence"/>
</dbReference>
<gene>
    <name evidence="1" type="ORF">QGM71_12550</name>
</gene>
<evidence type="ECO:0008006" key="3">
    <source>
        <dbReference type="Google" id="ProtNLM"/>
    </source>
</evidence>
<name>A0ABU6KIR2_9BACI</name>
<evidence type="ECO:0000313" key="1">
    <source>
        <dbReference type="EMBL" id="MEC5424322.1"/>
    </source>
</evidence>
<dbReference type="RefSeq" id="WP_327607886.1">
    <property type="nucleotide sequence ID" value="NZ_JARZFX010000005.1"/>
</dbReference>
<accession>A0ABU6KIR2</accession>
<organism evidence="1 2">
    <name type="scientific">Virgibacillus tibetensis</name>
    <dbReference type="NCBI Taxonomy" id="3042313"/>
    <lineage>
        <taxon>Bacteria</taxon>
        <taxon>Bacillati</taxon>
        <taxon>Bacillota</taxon>
        <taxon>Bacilli</taxon>
        <taxon>Bacillales</taxon>
        <taxon>Bacillaceae</taxon>
        <taxon>Virgibacillus</taxon>
    </lineage>
</organism>